<evidence type="ECO:0000256" key="2">
    <source>
        <dbReference type="SAM" id="Phobius"/>
    </source>
</evidence>
<protein>
    <recommendedName>
        <fullName evidence="3">DUF7144 domain-containing protein</fullName>
    </recommendedName>
</protein>
<dbReference type="Pfam" id="PF23636">
    <property type="entry name" value="DUF7144"/>
    <property type="match status" value="1"/>
</dbReference>
<organism evidence="4 5">
    <name type="scientific">Actinoplanes xinjiangensis</name>
    <dbReference type="NCBI Taxonomy" id="512350"/>
    <lineage>
        <taxon>Bacteria</taxon>
        <taxon>Bacillati</taxon>
        <taxon>Actinomycetota</taxon>
        <taxon>Actinomycetes</taxon>
        <taxon>Micromonosporales</taxon>
        <taxon>Micromonosporaceae</taxon>
        <taxon>Actinoplanes</taxon>
    </lineage>
</organism>
<keyword evidence="2" id="KW-1133">Transmembrane helix</keyword>
<feature type="transmembrane region" description="Helical" evidence="2">
    <location>
        <begin position="56"/>
        <end position="76"/>
    </location>
</feature>
<evidence type="ECO:0000313" key="4">
    <source>
        <dbReference type="EMBL" id="PWK35849.1"/>
    </source>
</evidence>
<evidence type="ECO:0000313" key="5">
    <source>
        <dbReference type="Proteomes" id="UP000245697"/>
    </source>
</evidence>
<reference evidence="4 5" key="1">
    <citation type="submission" date="2018-05" db="EMBL/GenBank/DDBJ databases">
        <title>Genomic Encyclopedia of Archaeal and Bacterial Type Strains, Phase II (KMG-II): from individual species to whole genera.</title>
        <authorList>
            <person name="Goeker M."/>
        </authorList>
    </citation>
    <scope>NUCLEOTIDE SEQUENCE [LARGE SCALE GENOMIC DNA]</scope>
    <source>
        <strain evidence="4 5">DSM 45184</strain>
    </source>
</reference>
<accession>A0A316EX11</accession>
<feature type="domain" description="DUF7144" evidence="3">
    <location>
        <begin position="12"/>
        <end position="125"/>
    </location>
</feature>
<keyword evidence="5" id="KW-1185">Reference proteome</keyword>
<evidence type="ECO:0000256" key="1">
    <source>
        <dbReference type="SAM" id="MobiDB-lite"/>
    </source>
</evidence>
<proteinExistence type="predicted"/>
<evidence type="ECO:0000259" key="3">
    <source>
        <dbReference type="Pfam" id="PF23636"/>
    </source>
</evidence>
<feature type="transmembrane region" description="Helical" evidence="2">
    <location>
        <begin position="12"/>
        <end position="36"/>
    </location>
</feature>
<sequence length="161" mass="17353">MVEERSRAWAGWIAFAAVIMIVNSLINILQGMVALLDDERVIATPDAFVLVDITSWGWALVIFGAVMLTVGGFLLAGKNWARIAAVVVIGLHAVAQVVSLGAYPGWSLLMIALDTVVLFALITRWPEAAEELRLQNERAGPAGLPPGEFPHEARSHGTRIS</sequence>
<dbReference type="Proteomes" id="UP000245697">
    <property type="component" value="Unassembled WGS sequence"/>
</dbReference>
<dbReference type="EMBL" id="QGGR01000025">
    <property type="protein sequence ID" value="PWK35849.1"/>
    <property type="molecule type" value="Genomic_DNA"/>
</dbReference>
<keyword evidence="2" id="KW-0472">Membrane</keyword>
<dbReference type="InterPro" id="IPR055568">
    <property type="entry name" value="DUF7144"/>
</dbReference>
<name>A0A316EX11_9ACTN</name>
<comment type="caution">
    <text evidence="4">The sequence shown here is derived from an EMBL/GenBank/DDBJ whole genome shotgun (WGS) entry which is preliminary data.</text>
</comment>
<gene>
    <name evidence="4" type="ORF">BC793_12550</name>
</gene>
<feature type="region of interest" description="Disordered" evidence="1">
    <location>
        <begin position="139"/>
        <end position="161"/>
    </location>
</feature>
<dbReference type="AlphaFoldDB" id="A0A316EX11"/>
<keyword evidence="2" id="KW-0812">Transmembrane</keyword>
<feature type="transmembrane region" description="Helical" evidence="2">
    <location>
        <begin position="83"/>
        <end position="102"/>
    </location>
</feature>